<evidence type="ECO:0000313" key="2">
    <source>
        <dbReference type="Proteomes" id="UP001186974"/>
    </source>
</evidence>
<proteinExistence type="predicted"/>
<feature type="non-terminal residue" evidence="1">
    <location>
        <position position="346"/>
    </location>
</feature>
<evidence type="ECO:0000313" key="1">
    <source>
        <dbReference type="EMBL" id="KAK3068387.1"/>
    </source>
</evidence>
<dbReference type="EMBL" id="JAWDJW010005307">
    <property type="protein sequence ID" value="KAK3068387.1"/>
    <property type="molecule type" value="Genomic_DNA"/>
</dbReference>
<organism evidence="1 2">
    <name type="scientific">Coniosporium uncinatum</name>
    <dbReference type="NCBI Taxonomy" id="93489"/>
    <lineage>
        <taxon>Eukaryota</taxon>
        <taxon>Fungi</taxon>
        <taxon>Dikarya</taxon>
        <taxon>Ascomycota</taxon>
        <taxon>Pezizomycotina</taxon>
        <taxon>Dothideomycetes</taxon>
        <taxon>Dothideomycetes incertae sedis</taxon>
        <taxon>Coniosporium</taxon>
    </lineage>
</organism>
<dbReference type="Proteomes" id="UP001186974">
    <property type="component" value="Unassembled WGS sequence"/>
</dbReference>
<gene>
    <name evidence="1" type="ORF">LTS18_000684</name>
</gene>
<keyword evidence="2" id="KW-1185">Reference proteome</keyword>
<comment type="caution">
    <text evidence="1">The sequence shown here is derived from an EMBL/GenBank/DDBJ whole genome shotgun (WGS) entry which is preliminary data.</text>
</comment>
<protein>
    <submittedName>
        <fullName evidence="1">Uncharacterized protein</fullName>
    </submittedName>
</protein>
<accession>A0ACC3DFN3</accession>
<sequence length="346" mass="39093">MVHFIGTDKPWFKGRETRGQGGTYGELVSKWWAVYDRHYKQASQPYDPRRRYEAPSMTVQKLVFGEQTSAGYHNAPSEPVVSLSLEPRTQHQNAQPEPPREAPAVSAEPQLSDEPEPAEQFDQGLIEPTPTAQQRRFSAPHMDWDATRAAPPAESKPEARNFPVQTYDWTESKELFKQPAAYPEPPKDMWYQVPESKPKPYEPPPAIFPWERESRTRPKPTRIFAEDLPQKPEPEAPSTPTLMKTSPAGETVSVSSESTPNEEPPPVPFSPTSNAWDNDPSIDRYVRAVKDAQERRFAGKRSPVGQIPMPSAIEEILSPLVNNAKARESRRESLILTDFPSAMDRP</sequence>
<name>A0ACC3DFN3_9PEZI</name>
<reference evidence="1" key="1">
    <citation type="submission" date="2024-09" db="EMBL/GenBank/DDBJ databases">
        <title>Black Yeasts Isolated from many extreme environments.</title>
        <authorList>
            <person name="Coleine C."/>
            <person name="Stajich J.E."/>
            <person name="Selbmann L."/>
        </authorList>
    </citation>
    <scope>NUCLEOTIDE SEQUENCE</scope>
    <source>
        <strain evidence="1">CCFEE 5737</strain>
    </source>
</reference>